<proteinExistence type="predicted"/>
<dbReference type="EMBL" id="CP023994">
    <property type="protein sequence ID" value="AWR21376.1"/>
    <property type="molecule type" value="Genomic_DNA"/>
</dbReference>
<gene>
    <name evidence="1" type="ORF">AURMO_00768</name>
</gene>
<reference evidence="1 2" key="1">
    <citation type="submission" date="2017-10" db="EMBL/GenBank/DDBJ databases">
        <title>Genome of an Actinobacterium that displays light-enhanced growth.</title>
        <authorList>
            <person name="Maresca J.A."/>
            <person name="Hempel P."/>
            <person name="Shevchenko O."/>
            <person name="Miller K.J."/>
            <person name="Hahn M.W."/>
        </authorList>
    </citation>
    <scope>NUCLEOTIDE SEQUENCE [LARGE SCALE GENOMIC DNA]</scope>
    <source>
        <strain evidence="1 2">MWH-Mo1</strain>
    </source>
</reference>
<dbReference type="RefSeq" id="WP_110233226.1">
    <property type="nucleotide sequence ID" value="NZ_CP023994.1"/>
</dbReference>
<name>A0A2Z3RZI9_9MICO</name>
<evidence type="ECO:0000313" key="2">
    <source>
        <dbReference type="Proteomes" id="UP000246894"/>
    </source>
</evidence>
<organism evidence="1 2">
    <name type="scientific">Aurantimicrobium photophilum</name>
    <dbReference type="NCBI Taxonomy" id="1987356"/>
    <lineage>
        <taxon>Bacteria</taxon>
        <taxon>Bacillati</taxon>
        <taxon>Actinomycetota</taxon>
        <taxon>Actinomycetes</taxon>
        <taxon>Micrococcales</taxon>
        <taxon>Microbacteriaceae</taxon>
        <taxon>Aurantimicrobium</taxon>
    </lineage>
</organism>
<dbReference type="AlphaFoldDB" id="A0A2Z3RZI9"/>
<accession>A0A2Z3RZI9</accession>
<dbReference type="Proteomes" id="UP000246894">
    <property type="component" value="Chromosome"/>
</dbReference>
<evidence type="ECO:0008006" key="3">
    <source>
        <dbReference type="Google" id="ProtNLM"/>
    </source>
</evidence>
<sequence>MEISLLSDEQLSDLYSWPQERSFRLNMLLDSDDSSTGDDGTSNSLTSGEDRRLLRIIRNATDVLIVGAASIRAEGWFLPPQGRMAVLSQSGNIPWDSCPDSSRVSSYPSVSALLHSLRDSDINILCEGGKATAQLLSETIGFDDFALTRIGTVENAPLPDFLGESSDLALVSTLSDASHSMTFQYWRRAVEHQ</sequence>
<keyword evidence="2" id="KW-1185">Reference proteome</keyword>
<dbReference type="InterPro" id="IPR024072">
    <property type="entry name" value="DHFR-like_dom_sf"/>
</dbReference>
<dbReference type="KEGG" id="aum:AURMO_00768"/>
<dbReference type="SUPFAM" id="SSF53597">
    <property type="entry name" value="Dihydrofolate reductase-like"/>
    <property type="match status" value="1"/>
</dbReference>
<evidence type="ECO:0000313" key="1">
    <source>
        <dbReference type="EMBL" id="AWR21376.1"/>
    </source>
</evidence>
<dbReference type="OrthoDB" id="5243299at2"/>
<protein>
    <recommendedName>
        <fullName evidence="3">Bacterial bifunctional deaminase-reductase C-terminal domain-containing protein</fullName>
    </recommendedName>
</protein>
<dbReference type="Gene3D" id="3.40.430.10">
    <property type="entry name" value="Dihydrofolate Reductase, subunit A"/>
    <property type="match status" value="1"/>
</dbReference>